<dbReference type="InterPro" id="IPR036388">
    <property type="entry name" value="WH-like_DNA-bd_sf"/>
</dbReference>
<evidence type="ECO:0000256" key="2">
    <source>
        <dbReference type="ARBA" id="ARBA00023125"/>
    </source>
</evidence>
<organism evidence="6 7">
    <name type="scientific">Lactococcus cremoris subsp. cremoris GE214</name>
    <dbReference type="NCBI Taxonomy" id="1415168"/>
    <lineage>
        <taxon>Bacteria</taxon>
        <taxon>Bacillati</taxon>
        <taxon>Bacillota</taxon>
        <taxon>Bacilli</taxon>
        <taxon>Lactobacillales</taxon>
        <taxon>Streptococcaceae</taxon>
        <taxon>Lactococcus</taxon>
        <taxon>Lactococcus cremoris subsp. cremoris</taxon>
    </lineage>
</organism>
<dbReference type="PRINTS" id="PR00035">
    <property type="entry name" value="HTHGNTR"/>
</dbReference>
<dbReference type="EMBL" id="AZSI01000004">
    <property type="protein sequence ID" value="KEY63607.1"/>
    <property type="molecule type" value="Genomic_DNA"/>
</dbReference>
<dbReference type="InterPro" id="IPR000524">
    <property type="entry name" value="Tscrpt_reg_HTH_GntR"/>
</dbReference>
<reference evidence="6 7" key="1">
    <citation type="submission" date="2014-06" db="EMBL/GenBank/DDBJ databases">
        <title>Draft genome sequence of the putrescine producing strain Lactococcus lactis subsp cremoris GE214.</title>
        <authorList>
            <person name="Ladero V."/>
            <person name="Linares D.M."/>
            <person name="del Rio B."/>
            <person name="Mayo B."/>
            <person name="Martin M.C."/>
            <person name="Fernandez M."/>
            <person name="Alvarez M.A."/>
        </authorList>
    </citation>
    <scope>NUCLEOTIDE SEQUENCE [LARGE SCALE GENOMIC DNA]</scope>
    <source>
        <strain evidence="6 7">GE214</strain>
    </source>
</reference>
<dbReference type="PANTHER" id="PTHR44846:SF12">
    <property type="entry name" value="HTH-TYPE TRANSCRIPTIONAL REGULATOR TRER"/>
    <property type="match status" value="1"/>
</dbReference>
<dbReference type="GO" id="GO:0003700">
    <property type="term" value="F:DNA-binding transcription factor activity"/>
    <property type="evidence" value="ECO:0007669"/>
    <property type="project" value="UniProtKB-UniRule"/>
</dbReference>
<dbReference type="AlphaFoldDB" id="A0A084AE78"/>
<dbReference type="InterPro" id="IPR028978">
    <property type="entry name" value="Chorismate_lyase_/UTRA_dom_sf"/>
</dbReference>
<dbReference type="Pfam" id="PF07702">
    <property type="entry name" value="UTRA"/>
    <property type="match status" value="1"/>
</dbReference>
<name>A0A084AE78_LACLC</name>
<dbReference type="PATRIC" id="fig|1415168.3.peg.189"/>
<dbReference type="SMART" id="SM00866">
    <property type="entry name" value="UTRA"/>
    <property type="match status" value="1"/>
</dbReference>
<dbReference type="Gene3D" id="3.40.1410.10">
    <property type="entry name" value="Chorismate lyase-like"/>
    <property type="match status" value="1"/>
</dbReference>
<gene>
    <name evidence="6" type="ORF">U725_00179</name>
</gene>
<dbReference type="NCBIfam" id="TIGR02404">
    <property type="entry name" value="trehalos_R_Bsub"/>
    <property type="match status" value="1"/>
</dbReference>
<dbReference type="SMR" id="A0A084AE78"/>
<dbReference type="InterPro" id="IPR012770">
    <property type="entry name" value="TreR"/>
</dbReference>
<protein>
    <recommendedName>
        <fullName evidence="4">Trehalose operon repressor</fullName>
    </recommendedName>
</protein>
<comment type="caution">
    <text evidence="6">The sequence shown here is derived from an EMBL/GenBank/DDBJ whole genome shotgun (WGS) entry which is preliminary data.</text>
</comment>
<evidence type="ECO:0000313" key="6">
    <source>
        <dbReference type="EMBL" id="KEY63607.1"/>
    </source>
</evidence>
<dbReference type="Gene3D" id="1.10.10.10">
    <property type="entry name" value="Winged helix-like DNA-binding domain superfamily/Winged helix DNA-binding domain"/>
    <property type="match status" value="1"/>
</dbReference>
<dbReference type="InterPro" id="IPR050679">
    <property type="entry name" value="Bact_HTH_transcr_reg"/>
</dbReference>
<dbReference type="GO" id="GO:0045892">
    <property type="term" value="P:negative regulation of DNA-templated transcription"/>
    <property type="evidence" value="ECO:0007669"/>
    <property type="project" value="TreeGrafter"/>
</dbReference>
<dbReference type="InterPro" id="IPR036390">
    <property type="entry name" value="WH_DNA-bd_sf"/>
</dbReference>
<feature type="domain" description="HTH gntR-type" evidence="5">
    <location>
        <begin position="1"/>
        <end position="69"/>
    </location>
</feature>
<dbReference type="SMART" id="SM00345">
    <property type="entry name" value="HTH_GNTR"/>
    <property type="match status" value="1"/>
</dbReference>
<keyword evidence="1" id="KW-0805">Transcription regulation</keyword>
<dbReference type="RefSeq" id="WP_011834494.1">
    <property type="nucleotide sequence ID" value="NZ_AZSI01000004.1"/>
</dbReference>
<evidence type="ECO:0000256" key="4">
    <source>
        <dbReference type="NCBIfam" id="TIGR02404"/>
    </source>
</evidence>
<dbReference type="InterPro" id="IPR011663">
    <property type="entry name" value="UTRA"/>
</dbReference>
<evidence type="ECO:0000256" key="3">
    <source>
        <dbReference type="ARBA" id="ARBA00023163"/>
    </source>
</evidence>
<keyword evidence="2" id="KW-0238">DNA-binding</keyword>
<dbReference type="GO" id="GO:0003677">
    <property type="term" value="F:DNA binding"/>
    <property type="evidence" value="ECO:0007669"/>
    <property type="project" value="UniProtKB-UniRule"/>
</dbReference>
<evidence type="ECO:0000259" key="5">
    <source>
        <dbReference type="PROSITE" id="PS50949"/>
    </source>
</evidence>
<dbReference type="SUPFAM" id="SSF46785">
    <property type="entry name" value="Winged helix' DNA-binding domain"/>
    <property type="match status" value="1"/>
</dbReference>
<sequence length="238" mass="27501">MKKYEVILQDLEKKIFNDIYKTNDILPSENELSISYESSRSTVRQALKILEEKGLIQRRHGYGSIVLAHDRLLFPISGLTSYKELQTSMGFHSETEVIKFESIKITPALSETTGFAIGDQALSILRRRKVDGKFSILDWDLFLEKYADGLTPAHAQNSTYDYLEGALGLDIAYAQKEVTIDFACEDDFTYLDLNPKDHHVVSVKSHVYLADNTLFQYTESRHQVDRFRFTEFARRQKR</sequence>
<keyword evidence="3" id="KW-0804">Transcription</keyword>
<dbReference type="PROSITE" id="PS50949">
    <property type="entry name" value="HTH_GNTR"/>
    <property type="match status" value="1"/>
</dbReference>
<dbReference type="SUPFAM" id="SSF64288">
    <property type="entry name" value="Chorismate lyase-like"/>
    <property type="match status" value="1"/>
</dbReference>
<evidence type="ECO:0000256" key="1">
    <source>
        <dbReference type="ARBA" id="ARBA00023015"/>
    </source>
</evidence>
<accession>A0A084AE78</accession>
<dbReference type="PANTHER" id="PTHR44846">
    <property type="entry name" value="MANNOSYL-D-GLYCERATE TRANSPORT/METABOLISM SYSTEM REPRESSOR MNGR-RELATED"/>
    <property type="match status" value="1"/>
</dbReference>
<dbReference type="Proteomes" id="UP000028401">
    <property type="component" value="Unassembled WGS sequence"/>
</dbReference>
<evidence type="ECO:0000313" key="7">
    <source>
        <dbReference type="Proteomes" id="UP000028401"/>
    </source>
</evidence>
<dbReference type="Pfam" id="PF00392">
    <property type="entry name" value="GntR"/>
    <property type="match status" value="1"/>
</dbReference>
<proteinExistence type="predicted"/>
<dbReference type="CDD" id="cd07377">
    <property type="entry name" value="WHTH_GntR"/>
    <property type="match status" value="1"/>
</dbReference>